<proteinExistence type="predicted"/>
<dbReference type="EMBL" id="MGGR01000010">
    <property type="protein sequence ID" value="OGM33967.1"/>
    <property type="molecule type" value="Genomic_DNA"/>
</dbReference>
<keyword evidence="1" id="KW-1133">Transmembrane helix</keyword>
<dbReference type="Pfam" id="PF18926">
    <property type="entry name" value="DUF5676"/>
    <property type="match status" value="1"/>
</dbReference>
<dbReference type="STRING" id="1802505.A3D01_03475"/>
<evidence type="ECO:0000313" key="3">
    <source>
        <dbReference type="Proteomes" id="UP000177169"/>
    </source>
</evidence>
<protein>
    <submittedName>
        <fullName evidence="2">Uncharacterized protein</fullName>
    </submittedName>
</protein>
<sequence length="115" mass="12640">MSFSFGRETPHISSGENVIKKEGVRIMKIRESVLANSLALTMGVVYFTCAILIGIFPEVSKTVAISWFHGMDLGKIWTGAARGNFTLGLITTVAGSWLVGYLFAFLYNKMNKTGR</sequence>
<keyword evidence="1" id="KW-0472">Membrane</keyword>
<dbReference type="AlphaFoldDB" id="A0A1F7Z386"/>
<reference evidence="2 3" key="1">
    <citation type="journal article" date="2016" name="Nat. Commun.">
        <title>Thousands of microbial genomes shed light on interconnected biogeochemical processes in an aquifer system.</title>
        <authorList>
            <person name="Anantharaman K."/>
            <person name="Brown C.T."/>
            <person name="Hug L.A."/>
            <person name="Sharon I."/>
            <person name="Castelle C.J."/>
            <person name="Probst A.J."/>
            <person name="Thomas B.C."/>
            <person name="Singh A."/>
            <person name="Wilkins M.J."/>
            <person name="Karaoz U."/>
            <person name="Brodie E.L."/>
            <person name="Williams K.H."/>
            <person name="Hubbard S.S."/>
            <person name="Banfield J.F."/>
        </authorList>
    </citation>
    <scope>NUCLEOTIDE SEQUENCE [LARGE SCALE GENOMIC DNA]</scope>
</reference>
<evidence type="ECO:0000313" key="2">
    <source>
        <dbReference type="EMBL" id="OGM33967.1"/>
    </source>
</evidence>
<dbReference type="Proteomes" id="UP000177169">
    <property type="component" value="Unassembled WGS sequence"/>
</dbReference>
<organism evidence="2 3">
    <name type="scientific">Candidatus Woesebacteria bacterium RIFCSPHIGHO2_02_FULL_39_13</name>
    <dbReference type="NCBI Taxonomy" id="1802505"/>
    <lineage>
        <taxon>Bacteria</taxon>
        <taxon>Candidatus Woeseibacteriota</taxon>
    </lineage>
</organism>
<gene>
    <name evidence="2" type="ORF">A3D01_03475</name>
</gene>
<dbReference type="InterPro" id="IPR044020">
    <property type="entry name" value="DUF5676"/>
</dbReference>
<name>A0A1F7Z386_9BACT</name>
<evidence type="ECO:0000256" key="1">
    <source>
        <dbReference type="SAM" id="Phobius"/>
    </source>
</evidence>
<comment type="caution">
    <text evidence="2">The sequence shown here is derived from an EMBL/GenBank/DDBJ whole genome shotgun (WGS) entry which is preliminary data.</text>
</comment>
<keyword evidence="1" id="KW-0812">Transmembrane</keyword>
<accession>A0A1F7Z386</accession>
<feature type="transmembrane region" description="Helical" evidence="1">
    <location>
        <begin position="33"/>
        <end position="56"/>
    </location>
</feature>
<feature type="transmembrane region" description="Helical" evidence="1">
    <location>
        <begin position="85"/>
        <end position="107"/>
    </location>
</feature>